<proteinExistence type="predicted"/>
<feature type="domain" description="RING-type" evidence="14">
    <location>
        <begin position="311"/>
        <end position="362"/>
    </location>
</feature>
<keyword evidence="17" id="KW-1185">Reference proteome</keyword>
<dbReference type="GO" id="GO:0008270">
    <property type="term" value="F:zinc ion binding"/>
    <property type="evidence" value="ECO:0007669"/>
    <property type="project" value="UniProtKB-KW"/>
</dbReference>
<dbReference type="InterPro" id="IPR019787">
    <property type="entry name" value="Znf_PHD-finger"/>
</dbReference>
<dbReference type="InterPro" id="IPR001841">
    <property type="entry name" value="Znf_RING"/>
</dbReference>
<dbReference type="PROSITE" id="PS50089">
    <property type="entry name" value="ZF_RING_2"/>
    <property type="match status" value="1"/>
</dbReference>
<evidence type="ECO:0000256" key="5">
    <source>
        <dbReference type="ARBA" id="ARBA00022723"/>
    </source>
</evidence>
<organism evidence="16 17">
    <name type="scientific">Ceutorhynchus assimilis</name>
    <name type="common">cabbage seed weevil</name>
    <dbReference type="NCBI Taxonomy" id="467358"/>
    <lineage>
        <taxon>Eukaryota</taxon>
        <taxon>Metazoa</taxon>
        <taxon>Ecdysozoa</taxon>
        <taxon>Arthropoda</taxon>
        <taxon>Hexapoda</taxon>
        <taxon>Insecta</taxon>
        <taxon>Pterygota</taxon>
        <taxon>Neoptera</taxon>
        <taxon>Endopterygota</taxon>
        <taxon>Coleoptera</taxon>
        <taxon>Polyphaga</taxon>
        <taxon>Cucujiformia</taxon>
        <taxon>Curculionidae</taxon>
        <taxon>Ceutorhynchinae</taxon>
        <taxon>Ceutorhynchus</taxon>
    </lineage>
</organism>
<dbReference type="EMBL" id="OU892277">
    <property type="protein sequence ID" value="CAH1122678.1"/>
    <property type="molecule type" value="Genomic_DNA"/>
</dbReference>
<dbReference type="GO" id="GO:0042393">
    <property type="term" value="F:histone binding"/>
    <property type="evidence" value="ECO:0007669"/>
    <property type="project" value="TreeGrafter"/>
</dbReference>
<feature type="compositionally biased region" description="Pro residues" evidence="12">
    <location>
        <begin position="462"/>
        <end position="471"/>
    </location>
</feature>
<keyword evidence="3" id="KW-1017">Isopeptide bond</keyword>
<dbReference type="InterPro" id="IPR048589">
    <property type="entry name" value="SAMD1-like_WH"/>
</dbReference>
<dbReference type="PANTHER" id="PTHR12247:SF139">
    <property type="entry name" value="ATHERIN-RELATED"/>
    <property type="match status" value="1"/>
</dbReference>
<dbReference type="PROSITE" id="PS52014">
    <property type="entry name" value="SAMD1_WH"/>
    <property type="match status" value="1"/>
</dbReference>
<evidence type="ECO:0000256" key="10">
    <source>
        <dbReference type="ARBA" id="ARBA00023242"/>
    </source>
</evidence>
<evidence type="ECO:0000256" key="9">
    <source>
        <dbReference type="ARBA" id="ARBA00022853"/>
    </source>
</evidence>
<evidence type="ECO:0000256" key="1">
    <source>
        <dbReference type="ARBA" id="ARBA00004123"/>
    </source>
</evidence>
<dbReference type="GO" id="GO:0006325">
    <property type="term" value="P:chromatin organization"/>
    <property type="evidence" value="ECO:0007669"/>
    <property type="project" value="UniProtKB-KW"/>
</dbReference>
<dbReference type="PROSITE" id="PS50016">
    <property type="entry name" value="ZF_PHD_2"/>
    <property type="match status" value="2"/>
</dbReference>
<dbReference type="AlphaFoldDB" id="A0A9P0DBW7"/>
<evidence type="ECO:0000313" key="16">
    <source>
        <dbReference type="EMBL" id="CAH1122678.1"/>
    </source>
</evidence>
<gene>
    <name evidence="16" type="ORF">CEUTPL_LOCUS1724</name>
</gene>
<feature type="domain" description="SAMD1-like winged helix (WH)" evidence="15">
    <location>
        <begin position="1"/>
        <end position="76"/>
    </location>
</feature>
<feature type="compositionally biased region" description="Basic residues" evidence="12">
    <location>
        <begin position="477"/>
        <end position="488"/>
    </location>
</feature>
<keyword evidence="4" id="KW-0597">Phosphoprotein</keyword>
<name>A0A9P0DBW7_9CUCU</name>
<dbReference type="Gene3D" id="1.10.150.50">
    <property type="entry name" value="Transcription Factor, Ets-1"/>
    <property type="match status" value="1"/>
</dbReference>
<dbReference type="SMART" id="SM00249">
    <property type="entry name" value="PHD"/>
    <property type="match status" value="2"/>
</dbReference>
<evidence type="ECO:0000256" key="8">
    <source>
        <dbReference type="ARBA" id="ARBA00022843"/>
    </source>
</evidence>
<dbReference type="OrthoDB" id="10004495at2759"/>
<feature type="region of interest" description="Disordered" evidence="12">
    <location>
        <begin position="182"/>
        <end position="310"/>
    </location>
</feature>
<dbReference type="Proteomes" id="UP001152799">
    <property type="component" value="Chromosome 1"/>
</dbReference>
<keyword evidence="10" id="KW-0539">Nucleus</keyword>
<accession>A0A9P0DBW7</accession>
<evidence type="ECO:0000256" key="4">
    <source>
        <dbReference type="ARBA" id="ARBA00022553"/>
    </source>
</evidence>
<dbReference type="InterPro" id="IPR050548">
    <property type="entry name" value="PcG_chromatin_remod_factors"/>
</dbReference>
<keyword evidence="8" id="KW-0832">Ubl conjugation</keyword>
<feature type="compositionally biased region" description="Basic and acidic residues" evidence="12">
    <location>
        <begin position="224"/>
        <end position="249"/>
    </location>
</feature>
<keyword evidence="5" id="KW-0479">Metal-binding</keyword>
<evidence type="ECO:0000259" key="14">
    <source>
        <dbReference type="PROSITE" id="PS50089"/>
    </source>
</evidence>
<dbReference type="GO" id="GO:0003682">
    <property type="term" value="F:chromatin binding"/>
    <property type="evidence" value="ECO:0007669"/>
    <property type="project" value="TreeGrafter"/>
</dbReference>
<dbReference type="GO" id="GO:0005634">
    <property type="term" value="C:nucleus"/>
    <property type="evidence" value="ECO:0007669"/>
    <property type="project" value="UniProtKB-SubCell"/>
</dbReference>
<feature type="compositionally biased region" description="Basic and acidic residues" evidence="12">
    <location>
        <begin position="489"/>
        <end position="529"/>
    </location>
</feature>
<dbReference type="Gene3D" id="3.30.40.10">
    <property type="entry name" value="Zinc/RING finger domain, C3HC4 (zinc finger)"/>
    <property type="match status" value="2"/>
</dbReference>
<dbReference type="CDD" id="cd15489">
    <property type="entry name" value="PHD_SF"/>
    <property type="match status" value="1"/>
</dbReference>
<reference evidence="16" key="1">
    <citation type="submission" date="2022-01" db="EMBL/GenBank/DDBJ databases">
        <authorList>
            <person name="King R."/>
        </authorList>
    </citation>
    <scope>NUCLEOTIDE SEQUENCE</scope>
</reference>
<sequence>MDYPTSRNRERILEAIDQLRNRKARPDIARICNYLFRRFHVNSAEARADLEWCVANNIVLKVEYKGNISYRNAAKKWAQIRKREAQQTTHKGRNALSKLAISRNFMEMLTNIFGELVMQEPDYLEIGVPPTEIMTHILSKDSVRYTRNYVAILLVKEVERGNLIKLENGNFLLGPCDAKLKPKRKRAKSGSSKPLVQIDTGAGQNAVKPKKRMIAKMQAAAHQQEVKMDKQENMDSGDEGKRSESEGQRSGRRKKAKKVFDPSDIQIPKKRGRPGTPSTRNTFNKKPKADEDSRADSLSSAGSSKDQGGVCSVCHTQSKRGPHDRMVGCRECSNKAHYECLNSDDMMQKLNPNNSWTCPHCKTCVTCFETSKARNLIVCAVCADAYHATCHQPEITEKLEKGQKWLCNNCQATEEMRPDAVQANIGESFNFKITNTKENVKDTDVSPGLQLKIRPKSFLPNNNPPNIPLPPVLSSHPKSKSPKRKSKSPKREPKSPKREPKSPKKEPQSDSISDKDSDNENANSDRHSESGSPEIPIRNPGPEIDPSIPDARNWTPHDLYQYFRQFLKEDEAKVFKEQDIDGRSFLLMRRIDVLTKLNLRLGPALKVYRHLTMLQVRRDDRSLYWL</sequence>
<dbReference type="InterPro" id="IPR001965">
    <property type="entry name" value="Znf_PHD"/>
</dbReference>
<keyword evidence="2" id="KW-0678">Repressor</keyword>
<keyword evidence="9" id="KW-0156">Chromatin regulator</keyword>
<dbReference type="GO" id="GO:0045892">
    <property type="term" value="P:negative regulation of DNA-templated transcription"/>
    <property type="evidence" value="ECO:0007669"/>
    <property type="project" value="TreeGrafter"/>
</dbReference>
<evidence type="ECO:0000256" key="2">
    <source>
        <dbReference type="ARBA" id="ARBA00022491"/>
    </source>
</evidence>
<evidence type="ECO:0000256" key="11">
    <source>
        <dbReference type="PROSITE-ProRule" id="PRU00175"/>
    </source>
</evidence>
<feature type="domain" description="PHD-type" evidence="13">
    <location>
        <begin position="308"/>
        <end position="364"/>
    </location>
</feature>
<dbReference type="SUPFAM" id="SSF47769">
    <property type="entry name" value="SAM/Pointed domain"/>
    <property type="match status" value="1"/>
</dbReference>
<dbReference type="SUPFAM" id="SSF57903">
    <property type="entry name" value="FYVE/PHD zinc finger"/>
    <property type="match status" value="2"/>
</dbReference>
<evidence type="ECO:0000256" key="3">
    <source>
        <dbReference type="ARBA" id="ARBA00022499"/>
    </source>
</evidence>
<dbReference type="GO" id="GO:0003677">
    <property type="term" value="F:DNA binding"/>
    <property type="evidence" value="ECO:0007669"/>
    <property type="project" value="InterPro"/>
</dbReference>
<keyword evidence="7" id="KW-0862">Zinc</keyword>
<dbReference type="PANTHER" id="PTHR12247">
    <property type="entry name" value="POLYCOMB GROUP PROTEIN"/>
    <property type="match status" value="1"/>
</dbReference>
<dbReference type="InterPro" id="IPR013083">
    <property type="entry name" value="Znf_RING/FYVE/PHD"/>
</dbReference>
<comment type="subcellular location">
    <subcellularLocation>
        <location evidence="1">Nucleus</location>
    </subcellularLocation>
</comment>
<feature type="domain" description="PHD-type" evidence="13">
    <location>
        <begin position="361"/>
        <end position="413"/>
    </location>
</feature>
<dbReference type="InterPro" id="IPR013761">
    <property type="entry name" value="SAM/pointed_sf"/>
</dbReference>
<evidence type="ECO:0000256" key="6">
    <source>
        <dbReference type="ARBA" id="ARBA00022771"/>
    </source>
</evidence>
<evidence type="ECO:0000256" key="12">
    <source>
        <dbReference type="SAM" id="MobiDB-lite"/>
    </source>
</evidence>
<evidence type="ECO:0000259" key="15">
    <source>
        <dbReference type="PROSITE" id="PS52014"/>
    </source>
</evidence>
<dbReference type="InterPro" id="IPR011011">
    <property type="entry name" value="Znf_FYVE_PHD"/>
</dbReference>
<evidence type="ECO:0000256" key="7">
    <source>
        <dbReference type="ARBA" id="ARBA00022833"/>
    </source>
</evidence>
<keyword evidence="6 11" id="KW-0863">Zinc-finger</keyword>
<feature type="region of interest" description="Disordered" evidence="12">
    <location>
        <begin position="454"/>
        <end position="551"/>
    </location>
</feature>
<evidence type="ECO:0000259" key="13">
    <source>
        <dbReference type="PROSITE" id="PS50016"/>
    </source>
</evidence>
<dbReference type="Pfam" id="PF21524">
    <property type="entry name" value="SAMD1_WH"/>
    <property type="match status" value="1"/>
</dbReference>
<evidence type="ECO:0000313" key="17">
    <source>
        <dbReference type="Proteomes" id="UP001152799"/>
    </source>
</evidence>
<protein>
    <submittedName>
        <fullName evidence="16">Uncharacterized protein</fullName>
    </submittedName>
</protein>
<dbReference type="Pfam" id="PF00628">
    <property type="entry name" value="PHD"/>
    <property type="match status" value="2"/>
</dbReference>